<sequence>MTAPDVTGTPPGTTGGPTGKRRRLHPAWIVAAVAFLALVGAAGFRAAPGVLMVPLQQEFGWSTTVLSLAVSINLVLFGLTAPFAAALMERFGIRKVTALALCLIGLGSALTVLVNQSWQILLTWGLLIGLGTGSMALVFAATIANTWFAKSRGLVIGILTAGSAAGQLVFLPFIAALAQNPGWRGASLLIAAGALAVVPLVLRWLRNSPADVGVLPYGAETPKTQAPGAGIPTTTASEPAAVVAAPGSGDSPNAAVRAVQVLRRAMRVRTFWALAAGFAICGATTNGLIGTHFIPSAHDHGMPETTAAGLLAVVGIFDIVGTIASGWLTDRFNPKVLLAVYYQFRGIGLLVLPLLLGSSVEPSMIIFVVVYGLDWVATVPPTAAICRSVFGADGSVVFGWVFAAHQLGAAAAALAAGFIRDATGHYNYAWLGAAAMCTVAAVISATIRKDAVKKEPIAVT</sequence>
<dbReference type="SUPFAM" id="SSF103473">
    <property type="entry name" value="MFS general substrate transporter"/>
    <property type="match status" value="1"/>
</dbReference>
<feature type="domain" description="Major facilitator superfamily (MFS) profile" evidence="7">
    <location>
        <begin position="29"/>
        <end position="452"/>
    </location>
</feature>
<dbReference type="GO" id="GO:0005886">
    <property type="term" value="C:plasma membrane"/>
    <property type="evidence" value="ECO:0007669"/>
    <property type="project" value="UniProtKB-SubCell"/>
</dbReference>
<dbReference type="InterPro" id="IPR020846">
    <property type="entry name" value="MFS_dom"/>
</dbReference>
<feature type="transmembrane region" description="Helical" evidence="6">
    <location>
        <begin position="306"/>
        <end position="329"/>
    </location>
</feature>
<evidence type="ECO:0000256" key="4">
    <source>
        <dbReference type="ARBA" id="ARBA00023136"/>
    </source>
</evidence>
<dbReference type="GO" id="GO:0022857">
    <property type="term" value="F:transmembrane transporter activity"/>
    <property type="evidence" value="ECO:0007669"/>
    <property type="project" value="InterPro"/>
</dbReference>
<evidence type="ECO:0000259" key="7">
    <source>
        <dbReference type="PROSITE" id="PS50850"/>
    </source>
</evidence>
<feature type="transmembrane region" description="Helical" evidence="6">
    <location>
        <begin position="271"/>
        <end position="294"/>
    </location>
</feature>
<dbReference type="InterPro" id="IPR011701">
    <property type="entry name" value="MFS"/>
</dbReference>
<evidence type="ECO:0000256" key="5">
    <source>
        <dbReference type="SAM" id="MobiDB-lite"/>
    </source>
</evidence>
<organism evidence="8 9">
    <name type="scientific">Paenarthrobacter nitroguajacolicus</name>
    <name type="common">Arthrobacter nitroguajacolicus</name>
    <dbReference type="NCBI Taxonomy" id="211146"/>
    <lineage>
        <taxon>Bacteria</taxon>
        <taxon>Bacillati</taxon>
        <taxon>Actinomycetota</taxon>
        <taxon>Actinomycetes</taxon>
        <taxon>Micrococcales</taxon>
        <taxon>Micrococcaceae</taxon>
        <taxon>Paenarthrobacter</taxon>
    </lineage>
</organism>
<proteinExistence type="predicted"/>
<feature type="transmembrane region" description="Helical" evidence="6">
    <location>
        <begin position="120"/>
        <end position="142"/>
    </location>
</feature>
<reference evidence="8 9" key="1">
    <citation type="submission" date="2019-07" db="EMBL/GenBank/DDBJ databases">
        <title>Diversity of Bacteria from Kongsfjorden, Arctic.</title>
        <authorList>
            <person name="Yu Y."/>
        </authorList>
    </citation>
    <scope>NUCLEOTIDE SEQUENCE [LARGE SCALE GENOMIC DNA]</scope>
    <source>
        <strain evidence="8 9">SM1928</strain>
    </source>
</reference>
<feature type="transmembrane region" description="Helical" evidence="6">
    <location>
        <begin position="397"/>
        <end position="419"/>
    </location>
</feature>
<comment type="caution">
    <text evidence="8">The sequence shown here is derived from an EMBL/GenBank/DDBJ whole genome shotgun (WGS) entry which is preliminary data.</text>
</comment>
<dbReference type="PANTHER" id="PTHR11360">
    <property type="entry name" value="MONOCARBOXYLATE TRANSPORTER"/>
    <property type="match status" value="1"/>
</dbReference>
<dbReference type="EMBL" id="VNFK01000003">
    <property type="protein sequence ID" value="TVU65631.1"/>
    <property type="molecule type" value="Genomic_DNA"/>
</dbReference>
<dbReference type="OrthoDB" id="146345at2"/>
<gene>
    <name evidence="8" type="ORF">FQP90_05390</name>
</gene>
<evidence type="ECO:0000313" key="8">
    <source>
        <dbReference type="EMBL" id="TVU65631.1"/>
    </source>
</evidence>
<keyword evidence="3 6" id="KW-1133">Transmembrane helix</keyword>
<dbReference type="RefSeq" id="WP_144648661.1">
    <property type="nucleotide sequence ID" value="NZ_VNFK01000003.1"/>
</dbReference>
<keyword evidence="4 6" id="KW-0472">Membrane</keyword>
<dbReference type="Pfam" id="PF07690">
    <property type="entry name" value="MFS_1"/>
    <property type="match status" value="1"/>
</dbReference>
<evidence type="ECO:0000313" key="9">
    <source>
        <dbReference type="Proteomes" id="UP000316500"/>
    </source>
</evidence>
<dbReference type="Proteomes" id="UP000316500">
    <property type="component" value="Unassembled WGS sequence"/>
</dbReference>
<protein>
    <submittedName>
        <fullName evidence="8">MFS transporter</fullName>
    </submittedName>
</protein>
<dbReference type="Gene3D" id="1.20.1250.20">
    <property type="entry name" value="MFS general substrate transporter like domains"/>
    <property type="match status" value="2"/>
</dbReference>
<feature type="transmembrane region" description="Helical" evidence="6">
    <location>
        <begin position="59"/>
        <end position="84"/>
    </location>
</feature>
<dbReference type="PROSITE" id="PS50850">
    <property type="entry name" value="MFS"/>
    <property type="match status" value="1"/>
</dbReference>
<evidence type="ECO:0000256" key="6">
    <source>
        <dbReference type="SAM" id="Phobius"/>
    </source>
</evidence>
<dbReference type="PANTHER" id="PTHR11360:SF284">
    <property type="entry name" value="EG:103B4.3 PROTEIN-RELATED"/>
    <property type="match status" value="1"/>
</dbReference>
<keyword evidence="2 6" id="KW-0812">Transmembrane</keyword>
<evidence type="ECO:0000256" key="3">
    <source>
        <dbReference type="ARBA" id="ARBA00022989"/>
    </source>
</evidence>
<dbReference type="InterPro" id="IPR050327">
    <property type="entry name" value="Proton-linked_MCT"/>
</dbReference>
<feature type="region of interest" description="Disordered" evidence="5">
    <location>
        <begin position="1"/>
        <end position="21"/>
    </location>
</feature>
<feature type="transmembrane region" description="Helical" evidence="6">
    <location>
        <begin position="154"/>
        <end position="177"/>
    </location>
</feature>
<accession>A0A558H950</accession>
<comment type="subcellular location">
    <subcellularLocation>
        <location evidence="1">Cell membrane</location>
        <topology evidence="1">Multi-pass membrane protein</topology>
    </subcellularLocation>
</comment>
<feature type="transmembrane region" description="Helical" evidence="6">
    <location>
        <begin position="425"/>
        <end position="447"/>
    </location>
</feature>
<dbReference type="AlphaFoldDB" id="A0A558H950"/>
<evidence type="ECO:0000256" key="1">
    <source>
        <dbReference type="ARBA" id="ARBA00004651"/>
    </source>
</evidence>
<feature type="transmembrane region" description="Helical" evidence="6">
    <location>
        <begin position="183"/>
        <end position="202"/>
    </location>
</feature>
<name>A0A558H950_PAENT</name>
<evidence type="ECO:0000256" key="2">
    <source>
        <dbReference type="ARBA" id="ARBA00022692"/>
    </source>
</evidence>
<dbReference type="InterPro" id="IPR036259">
    <property type="entry name" value="MFS_trans_sf"/>
</dbReference>
<feature type="transmembrane region" description="Helical" evidence="6">
    <location>
        <begin position="96"/>
        <end position="114"/>
    </location>
</feature>
<dbReference type="CDD" id="cd17355">
    <property type="entry name" value="MFS_YcxA_like"/>
    <property type="match status" value="1"/>
</dbReference>
<feature type="transmembrane region" description="Helical" evidence="6">
    <location>
        <begin position="27"/>
        <end position="47"/>
    </location>
</feature>